<dbReference type="NCBIfam" id="TIGR02913">
    <property type="entry name" value="HAF_rpt"/>
    <property type="match status" value="3"/>
</dbReference>
<dbReference type="EMBL" id="NJBN01000013">
    <property type="protein sequence ID" value="TKJ37244.1"/>
    <property type="molecule type" value="Genomic_DNA"/>
</dbReference>
<dbReference type="AlphaFoldDB" id="A0A532UQM5"/>
<evidence type="ECO:0008006" key="3">
    <source>
        <dbReference type="Google" id="ProtNLM"/>
    </source>
</evidence>
<protein>
    <recommendedName>
        <fullName evidence="3">HAF repeat-containing protein</fullName>
    </recommendedName>
</protein>
<gene>
    <name evidence="1" type="ORF">CEE37_14115</name>
</gene>
<sequence>MKHLLSVSTVVLFVCYLMFEGLNSTALAQMYTITDLGTLGGISSSAGDINNEAQIAGSSTIYSGAQHAYLWENGIMQDLGVPTGYLVSGATGVNDFSQVVGYTNGQYQSQYAYYWEDGVWTYLGTLSGPGLDWSVASDINNDGQIVGYSFTLGPGSEHRAWLCEDSVFTDLGDLGGDAASAGTINEIGRSSVGRKLVIQDT</sequence>
<dbReference type="InterPro" id="IPR014262">
    <property type="entry name" value="HAF_rpt"/>
</dbReference>
<dbReference type="Proteomes" id="UP000319619">
    <property type="component" value="Unassembled WGS sequence"/>
</dbReference>
<evidence type="ECO:0000313" key="2">
    <source>
        <dbReference type="Proteomes" id="UP000319619"/>
    </source>
</evidence>
<proteinExistence type="predicted"/>
<comment type="caution">
    <text evidence="1">The sequence shown here is derived from an EMBL/GenBank/DDBJ whole genome shotgun (WGS) entry which is preliminary data.</text>
</comment>
<accession>A0A532UQM5</accession>
<organism evidence="1 2">
    <name type="scientific">candidate division LCP-89 bacterium B3_LCP</name>
    <dbReference type="NCBI Taxonomy" id="2012998"/>
    <lineage>
        <taxon>Bacteria</taxon>
        <taxon>Pseudomonadati</taxon>
        <taxon>Bacteria division LCP-89</taxon>
    </lineage>
</organism>
<evidence type="ECO:0000313" key="1">
    <source>
        <dbReference type="EMBL" id="TKJ37244.1"/>
    </source>
</evidence>
<reference evidence="1 2" key="1">
    <citation type="submission" date="2017-06" db="EMBL/GenBank/DDBJ databases">
        <title>Novel microbial phyla capable of carbon fixation and sulfur reduction in deep-sea sediments.</title>
        <authorList>
            <person name="Huang J."/>
            <person name="Baker B."/>
            <person name="Wang Y."/>
        </authorList>
    </citation>
    <scope>NUCLEOTIDE SEQUENCE [LARGE SCALE GENOMIC DNA]</scope>
    <source>
        <strain evidence="1">B3_LCP</strain>
    </source>
</reference>
<name>A0A532UQM5_UNCL8</name>